<evidence type="ECO:0000313" key="2">
    <source>
        <dbReference type="EMBL" id="RCH81448.1"/>
    </source>
</evidence>
<name>A0A367IUU0_RHIST</name>
<dbReference type="OrthoDB" id="245989at2759"/>
<dbReference type="Proteomes" id="UP000253551">
    <property type="component" value="Unassembled WGS sequence"/>
</dbReference>
<organism evidence="2 3">
    <name type="scientific">Rhizopus stolonifer</name>
    <name type="common">Rhizopus nigricans</name>
    <dbReference type="NCBI Taxonomy" id="4846"/>
    <lineage>
        <taxon>Eukaryota</taxon>
        <taxon>Fungi</taxon>
        <taxon>Fungi incertae sedis</taxon>
        <taxon>Mucoromycota</taxon>
        <taxon>Mucoromycotina</taxon>
        <taxon>Mucoromycetes</taxon>
        <taxon>Mucorales</taxon>
        <taxon>Mucorineae</taxon>
        <taxon>Rhizopodaceae</taxon>
        <taxon>Rhizopus</taxon>
    </lineage>
</organism>
<sequence length="525" mass="61361">MPPNGFKLPKRTRRLRQKAPTNDEEEHEENYSPASIECLVNKKRKKVETDTKLQGERLIRTKLFDKLNRDMDEKEKRGEFTVEYDMQDKDAYEEDEPKIHTMEFNDELIMNIHTEQQKAEDKDQISETVEAARAYLDQDQQENIEMVIQRMQHEQQQHHTSDHLRYRAFFTHSAQMPEPVLISKELGHGQKEIHISELSATSKGRAFLLQSACMKEWYDAGWKCPNYVYQWLFRVIGLEQNKKAAKNAFETLFVLWSLPGSRVDTKLAHIYKQRFIDLETFKSVLIAYGASDMLETDTIMDSLNNTHTSTPHLPLSQLGWAIKAFSFSIRLWSKAYTAYQIRYIVRLLLQLSLDKAGYLIMQDIQAAIDNCLFAMDYITWETELKAIANDVCDLVHSRRHQFYLFDSIKTIYERSRYLRRILGLVCLERCLEQEVPGSVDYILTNQSIIKQVGHIFTHPQGFFINRPKEMDYEECYIRVAMLDAAIGTHSEEIKRDKEVVLVIAAELKNMSLQMGAKLGVMKKTM</sequence>
<dbReference type="AlphaFoldDB" id="A0A367IUU0"/>
<feature type="compositionally biased region" description="Basic residues" evidence="1">
    <location>
        <begin position="8"/>
        <end position="17"/>
    </location>
</feature>
<proteinExistence type="predicted"/>
<dbReference type="EMBL" id="PJQM01005514">
    <property type="protein sequence ID" value="RCH81448.1"/>
    <property type="molecule type" value="Genomic_DNA"/>
</dbReference>
<accession>A0A367IUU0</accession>
<evidence type="ECO:0000256" key="1">
    <source>
        <dbReference type="SAM" id="MobiDB-lite"/>
    </source>
</evidence>
<keyword evidence="3" id="KW-1185">Reference proteome</keyword>
<protein>
    <submittedName>
        <fullName evidence="2">Uncharacterized protein</fullName>
    </submittedName>
</protein>
<dbReference type="STRING" id="4846.A0A367IUU0"/>
<reference evidence="2 3" key="1">
    <citation type="journal article" date="2018" name="G3 (Bethesda)">
        <title>Phylogenetic and Phylogenomic Definition of Rhizopus Species.</title>
        <authorList>
            <person name="Gryganskyi A.P."/>
            <person name="Golan J."/>
            <person name="Dolatabadi S."/>
            <person name="Mondo S."/>
            <person name="Robb S."/>
            <person name="Idnurm A."/>
            <person name="Muszewska A."/>
            <person name="Steczkiewicz K."/>
            <person name="Masonjones S."/>
            <person name="Liao H.L."/>
            <person name="Gajdeczka M.T."/>
            <person name="Anike F."/>
            <person name="Vuek A."/>
            <person name="Anishchenko I.M."/>
            <person name="Voigt K."/>
            <person name="de Hoog G.S."/>
            <person name="Smith M.E."/>
            <person name="Heitman J."/>
            <person name="Vilgalys R."/>
            <person name="Stajich J.E."/>
        </authorList>
    </citation>
    <scope>NUCLEOTIDE SEQUENCE [LARGE SCALE GENOMIC DNA]</scope>
    <source>
        <strain evidence="2 3">LSU 92-RS-03</strain>
    </source>
</reference>
<feature type="region of interest" description="Disordered" evidence="1">
    <location>
        <begin position="1"/>
        <end position="33"/>
    </location>
</feature>
<feature type="non-terminal residue" evidence="2">
    <location>
        <position position="525"/>
    </location>
</feature>
<gene>
    <name evidence="2" type="ORF">CU098_005230</name>
</gene>
<evidence type="ECO:0000313" key="3">
    <source>
        <dbReference type="Proteomes" id="UP000253551"/>
    </source>
</evidence>
<comment type="caution">
    <text evidence="2">The sequence shown here is derived from an EMBL/GenBank/DDBJ whole genome shotgun (WGS) entry which is preliminary data.</text>
</comment>